<reference evidence="1 2" key="1">
    <citation type="journal article" date="2016" name="Front. Microbiol.">
        <title>Microevolution Analysis of Bacillus coahuilensis Unveils Differences in Phosphorus Acquisition Strategies and Their Regulation.</title>
        <authorList>
            <person name="Gomez-Lunar Z."/>
            <person name="Hernandez-Gonzalez I."/>
            <person name="Rodriguez-Torres M.D."/>
            <person name="Souza V."/>
            <person name="Olmedo-Alvarez G."/>
        </authorList>
    </citation>
    <scope>NUCLEOTIDE SEQUENCE [LARGE SCALE GENOMIC DNA]</scope>
    <source>
        <strain evidence="2">p1.1.43</strain>
    </source>
</reference>
<dbReference type="OrthoDB" id="979989at2"/>
<dbReference type="NCBIfam" id="TIGR03646">
    <property type="entry name" value="YtoQ_fam"/>
    <property type="match status" value="1"/>
</dbReference>
<dbReference type="InterPro" id="IPR019884">
    <property type="entry name" value="YtoQ_family_protein"/>
</dbReference>
<gene>
    <name evidence="1" type="ORF">Q75_11840</name>
</gene>
<organism evidence="1 2">
    <name type="scientific">Bacillus coahuilensis p1.1.43</name>
    <dbReference type="NCBI Taxonomy" id="1150625"/>
    <lineage>
        <taxon>Bacteria</taxon>
        <taxon>Bacillati</taxon>
        <taxon>Bacillota</taxon>
        <taxon>Bacilli</taxon>
        <taxon>Bacillales</taxon>
        <taxon>Bacillaceae</taxon>
        <taxon>Bacillus</taxon>
    </lineage>
</organism>
<evidence type="ECO:0000313" key="1">
    <source>
        <dbReference type="EMBL" id="KUP05528.1"/>
    </source>
</evidence>
<keyword evidence="2" id="KW-1185">Reference proteome</keyword>
<evidence type="ECO:0000313" key="2">
    <source>
        <dbReference type="Proteomes" id="UP000074108"/>
    </source>
</evidence>
<evidence type="ECO:0008006" key="3">
    <source>
        <dbReference type="Google" id="ProtNLM"/>
    </source>
</evidence>
<dbReference type="AlphaFoldDB" id="A0A147K6H4"/>
<proteinExistence type="predicted"/>
<sequence>MNLTVYLAGEIHTSWRDDIKKLAKEKDLPFTFVGPMEDHERSDYIGEEILGEQPSKIFTDDAASAINNIRTQVLLSKSDVVIALFGEQYKQWNTAMDASAALTLNKPLILVRPEKLHHPLKELSRKANVTVTDIQQAVNVLAYILE</sequence>
<accession>A0A147K6H4</accession>
<protein>
    <recommendedName>
        <fullName evidence="3">YtoQ family protein</fullName>
    </recommendedName>
</protein>
<name>A0A147K6H4_9BACI</name>
<dbReference type="EMBL" id="LDYG01000035">
    <property type="protein sequence ID" value="KUP05528.1"/>
    <property type="molecule type" value="Genomic_DNA"/>
</dbReference>
<dbReference type="STRING" id="1150625.Q75_11840"/>
<dbReference type="Proteomes" id="UP000074108">
    <property type="component" value="Unassembled WGS sequence"/>
</dbReference>
<dbReference type="PATRIC" id="fig|1150625.3.peg.2520"/>
<comment type="caution">
    <text evidence="1">The sequence shown here is derived from an EMBL/GenBank/DDBJ whole genome shotgun (WGS) entry which is preliminary data.</text>
</comment>
<dbReference type="RefSeq" id="WP_059283305.1">
    <property type="nucleotide sequence ID" value="NZ_LDYG01000035.1"/>
</dbReference>
<dbReference type="Pfam" id="PF11071">
    <property type="entry name" value="Nuc_deoxyri_tr3"/>
    <property type="match status" value="1"/>
</dbReference>